<proteinExistence type="predicted"/>
<dbReference type="RefSeq" id="WP_406336593.1">
    <property type="nucleotide sequence ID" value="NZ_CP108188.1"/>
</dbReference>
<organism evidence="2 3">
    <name type="scientific">Streptomyces zaomyceticus</name>
    <dbReference type="NCBI Taxonomy" id="68286"/>
    <lineage>
        <taxon>Bacteria</taxon>
        <taxon>Bacillati</taxon>
        <taxon>Actinomycetota</taxon>
        <taxon>Actinomycetes</taxon>
        <taxon>Kitasatosporales</taxon>
        <taxon>Streptomycetaceae</taxon>
        <taxon>Streptomyces</taxon>
    </lineage>
</organism>
<gene>
    <name evidence="2" type="ORF">OG814_33175</name>
</gene>
<accession>A0ABZ1LM15</accession>
<evidence type="ECO:0000256" key="1">
    <source>
        <dbReference type="SAM" id="MobiDB-lite"/>
    </source>
</evidence>
<keyword evidence="3" id="KW-1185">Reference proteome</keyword>
<protein>
    <submittedName>
        <fullName evidence="2">Uncharacterized protein</fullName>
    </submittedName>
</protein>
<dbReference type="EMBL" id="CP108188">
    <property type="protein sequence ID" value="WTR73795.1"/>
    <property type="molecule type" value="Genomic_DNA"/>
</dbReference>
<dbReference type="Proteomes" id="UP001622594">
    <property type="component" value="Chromosome"/>
</dbReference>
<reference evidence="2 3" key="1">
    <citation type="submission" date="2022-10" db="EMBL/GenBank/DDBJ databases">
        <title>The complete genomes of actinobacterial strains from the NBC collection.</title>
        <authorList>
            <person name="Joergensen T.S."/>
            <person name="Alvarez Arevalo M."/>
            <person name="Sterndorff E.B."/>
            <person name="Faurdal D."/>
            <person name="Vuksanovic O."/>
            <person name="Mourched A.-S."/>
            <person name="Charusanti P."/>
            <person name="Shaw S."/>
            <person name="Blin K."/>
            <person name="Weber T."/>
        </authorList>
    </citation>
    <scope>NUCLEOTIDE SEQUENCE [LARGE SCALE GENOMIC DNA]</scope>
    <source>
        <strain evidence="2 3">NBC_00123</strain>
    </source>
</reference>
<sequence length="297" mass="32687">MTSTLTPVAGLPTRPATGTNLPAHGTLSRVKGYGCKCDPCRKVSRDYTSTRTRLIAYGRWQPYVDAEPVRAHIRMLSTFGIGIQRTRVLAGMSNGSLCRLLYGRGEQRGQSRRIRTQTADRILAIRPSLELAAPSALVDNTGTRRRLQGLVAVGWPQIDLARRAGVDKMSVNDQLHGACTTARSSTARTVRDLYEQLWNVDPCTQGVDPRWAKEARTLAVANGWVPPAAWDDDYIDSPAATPDVGEEVARYVAITEDATWLEQTQGYTRAQAANRLGITRDHLERALSYARQRGVAA</sequence>
<feature type="region of interest" description="Disordered" evidence="1">
    <location>
        <begin position="1"/>
        <end position="23"/>
    </location>
</feature>
<evidence type="ECO:0000313" key="2">
    <source>
        <dbReference type="EMBL" id="WTR73795.1"/>
    </source>
</evidence>
<name>A0ABZ1LM15_9ACTN</name>
<evidence type="ECO:0000313" key="3">
    <source>
        <dbReference type="Proteomes" id="UP001622594"/>
    </source>
</evidence>